<accession>A0A1S8AAR9</accession>
<feature type="region of interest" description="Disordered" evidence="2">
    <location>
        <begin position="61"/>
        <end position="83"/>
    </location>
</feature>
<evidence type="ECO:0000256" key="1">
    <source>
        <dbReference type="ARBA" id="ARBA00038215"/>
    </source>
</evidence>
<evidence type="ECO:0000259" key="3">
    <source>
        <dbReference type="Pfam" id="PF00144"/>
    </source>
</evidence>
<dbReference type="AlphaFoldDB" id="A0A1S8AAR9"/>
<name>A0A1S8AAR9_ROSNE</name>
<dbReference type="Pfam" id="PF00144">
    <property type="entry name" value="Beta-lactamase"/>
    <property type="match status" value="1"/>
</dbReference>
<evidence type="ECO:0000313" key="5">
    <source>
        <dbReference type="Proteomes" id="UP000054516"/>
    </source>
</evidence>
<keyword evidence="5" id="KW-1185">Reference proteome</keyword>
<organism evidence="4">
    <name type="scientific">Rosellinia necatrix</name>
    <name type="common">White root-rot fungus</name>
    <dbReference type="NCBI Taxonomy" id="77044"/>
    <lineage>
        <taxon>Eukaryota</taxon>
        <taxon>Fungi</taxon>
        <taxon>Dikarya</taxon>
        <taxon>Ascomycota</taxon>
        <taxon>Pezizomycotina</taxon>
        <taxon>Sordariomycetes</taxon>
        <taxon>Xylariomycetidae</taxon>
        <taxon>Xylariales</taxon>
        <taxon>Xylariaceae</taxon>
        <taxon>Rosellinia</taxon>
    </lineage>
</organism>
<feature type="domain" description="Beta-lactamase-related" evidence="3">
    <location>
        <begin position="4"/>
        <end position="62"/>
    </location>
</feature>
<sequence>MIQRHPVFAPYTTPVYSNIGFRILGYVLEAISGTSYDDLLQSIVLGPLGLTDTSATLPPNGGGWVIPSGSENGFHEKYGDETP</sequence>
<dbReference type="OrthoDB" id="10250282at2759"/>
<evidence type="ECO:0000313" key="4">
    <source>
        <dbReference type="EMBL" id="GAW26800.1"/>
    </source>
</evidence>
<gene>
    <name evidence="4" type="ORF">SAMD00023353_5000340</name>
</gene>
<evidence type="ECO:0000256" key="2">
    <source>
        <dbReference type="SAM" id="MobiDB-lite"/>
    </source>
</evidence>
<dbReference type="STRING" id="77044.A0A1S8AAR9"/>
<feature type="compositionally biased region" description="Basic and acidic residues" evidence="2">
    <location>
        <begin position="73"/>
        <end position="83"/>
    </location>
</feature>
<protein>
    <submittedName>
        <fullName evidence="4">Putative beta-lactamase transpeptidase-like</fullName>
    </submittedName>
</protein>
<proteinExistence type="inferred from homology"/>
<dbReference type="SUPFAM" id="SSF56601">
    <property type="entry name" value="beta-lactamase/transpeptidase-like"/>
    <property type="match status" value="1"/>
</dbReference>
<dbReference type="PANTHER" id="PTHR46825">
    <property type="entry name" value="D-ALANYL-D-ALANINE-CARBOXYPEPTIDASE/ENDOPEPTIDASE AMPH"/>
    <property type="match status" value="1"/>
</dbReference>
<dbReference type="InterPro" id="IPR050491">
    <property type="entry name" value="AmpC-like"/>
</dbReference>
<dbReference type="Gene3D" id="3.40.710.10">
    <property type="entry name" value="DD-peptidase/beta-lactamase superfamily"/>
    <property type="match status" value="1"/>
</dbReference>
<dbReference type="PANTHER" id="PTHR46825:SF10">
    <property type="entry name" value="BETA-LACTAMASE-RELATED DOMAIN-CONTAINING PROTEIN"/>
    <property type="match status" value="1"/>
</dbReference>
<dbReference type="Proteomes" id="UP000054516">
    <property type="component" value="Unassembled WGS sequence"/>
</dbReference>
<reference evidence="4" key="1">
    <citation type="submission" date="2016-03" db="EMBL/GenBank/DDBJ databases">
        <title>Draft genome sequence of Rosellinia necatrix.</title>
        <authorList>
            <person name="Kanematsu S."/>
        </authorList>
    </citation>
    <scope>NUCLEOTIDE SEQUENCE [LARGE SCALE GENOMIC DNA]</scope>
    <source>
        <strain evidence="4">W97</strain>
    </source>
</reference>
<dbReference type="InterPro" id="IPR001466">
    <property type="entry name" value="Beta-lactam-related"/>
</dbReference>
<comment type="similarity">
    <text evidence="1">Belongs to the peptidase S12 family.</text>
</comment>
<dbReference type="InterPro" id="IPR012338">
    <property type="entry name" value="Beta-lactam/transpept-like"/>
</dbReference>
<dbReference type="EMBL" id="DF977495">
    <property type="protein sequence ID" value="GAW26800.1"/>
    <property type="molecule type" value="Genomic_DNA"/>
</dbReference>